<evidence type="ECO:0000256" key="2">
    <source>
        <dbReference type="ARBA" id="ARBA00023027"/>
    </source>
</evidence>
<dbReference type="PANTHER" id="PTHR10996">
    <property type="entry name" value="2-HYDROXYACID DEHYDROGENASE-RELATED"/>
    <property type="match status" value="1"/>
</dbReference>
<evidence type="ECO:0000259" key="3">
    <source>
        <dbReference type="Pfam" id="PF02826"/>
    </source>
</evidence>
<dbReference type="SUPFAM" id="SSF52283">
    <property type="entry name" value="Formate/glycerate dehydrogenase catalytic domain-like"/>
    <property type="match status" value="1"/>
</dbReference>
<keyword evidence="5" id="KW-1185">Reference proteome</keyword>
<dbReference type="SUPFAM" id="SSF51735">
    <property type="entry name" value="NAD(P)-binding Rossmann-fold domains"/>
    <property type="match status" value="1"/>
</dbReference>
<evidence type="ECO:0000313" key="4">
    <source>
        <dbReference type="EMBL" id="TDE11187.1"/>
    </source>
</evidence>
<reference evidence="4 5" key="1">
    <citation type="submission" date="2019-03" db="EMBL/GenBank/DDBJ databases">
        <title>Draft genome sequences of novel Actinobacteria.</title>
        <authorList>
            <person name="Sahin N."/>
            <person name="Ay H."/>
            <person name="Saygin H."/>
        </authorList>
    </citation>
    <scope>NUCLEOTIDE SEQUENCE [LARGE SCALE GENOMIC DNA]</scope>
    <source>
        <strain evidence="4 5">5K138</strain>
    </source>
</reference>
<dbReference type="PANTHER" id="PTHR10996:SF178">
    <property type="entry name" value="2-HYDROXYACID DEHYDROGENASE YGL185C-RELATED"/>
    <property type="match status" value="1"/>
</dbReference>
<protein>
    <submittedName>
        <fullName evidence="4">Hydroxyacid dehydrogenase</fullName>
    </submittedName>
</protein>
<feature type="domain" description="D-isomer specific 2-hydroxyacid dehydrogenase NAD-binding" evidence="3">
    <location>
        <begin position="117"/>
        <end position="294"/>
    </location>
</feature>
<organism evidence="4 5">
    <name type="scientific">Jiangella asiatica</name>
    <dbReference type="NCBI Taxonomy" id="2530372"/>
    <lineage>
        <taxon>Bacteria</taxon>
        <taxon>Bacillati</taxon>
        <taxon>Actinomycetota</taxon>
        <taxon>Actinomycetes</taxon>
        <taxon>Jiangellales</taxon>
        <taxon>Jiangellaceae</taxon>
        <taxon>Jiangella</taxon>
    </lineage>
</organism>
<dbReference type="PROSITE" id="PS00670">
    <property type="entry name" value="D_2_HYDROXYACID_DH_2"/>
    <property type="match status" value="1"/>
</dbReference>
<dbReference type="InterPro" id="IPR050223">
    <property type="entry name" value="D-isomer_2-hydroxyacid_DH"/>
</dbReference>
<gene>
    <name evidence="4" type="ORF">E1269_09955</name>
</gene>
<dbReference type="InParanoid" id="A0A4R5DDP9"/>
<proteinExistence type="predicted"/>
<dbReference type="InterPro" id="IPR029753">
    <property type="entry name" value="D-isomer_DH_CS"/>
</dbReference>
<dbReference type="OrthoDB" id="4324715at2"/>
<dbReference type="Gene3D" id="3.40.50.720">
    <property type="entry name" value="NAD(P)-binding Rossmann-like Domain"/>
    <property type="match status" value="2"/>
</dbReference>
<keyword evidence="1" id="KW-0560">Oxidoreductase</keyword>
<comment type="caution">
    <text evidence="4">The sequence shown here is derived from an EMBL/GenBank/DDBJ whole genome shotgun (WGS) entry which is preliminary data.</text>
</comment>
<dbReference type="GO" id="GO:0051287">
    <property type="term" value="F:NAD binding"/>
    <property type="evidence" value="ECO:0007669"/>
    <property type="project" value="InterPro"/>
</dbReference>
<dbReference type="Proteomes" id="UP000294739">
    <property type="component" value="Unassembled WGS sequence"/>
</dbReference>
<dbReference type="InterPro" id="IPR036291">
    <property type="entry name" value="NAD(P)-bd_dom_sf"/>
</dbReference>
<accession>A0A4R5DDP9</accession>
<sequence length="334" mass="35791">MTPDLRIFVAVTRHEVDLLFHPTARERLGGLGEVTFAASGARAALPAGLADSFDVVITSWSTAPFEAGALLGARLRLAAHSAGSVRARIPRKLLEQGLRVTQAAEAMAPAVAELAVTLTLVLLRNVHVHDRGLWTGRDWASARQPDLGRALSEQQVGIVGMSRTGRHYASMVRGMGVRKIRAYDPYADPAACADFGVELVGLDELFARSQVVAVHAPTTEETRRMIGARQLALLPDGAVFVNTARSWVVDQDAMLAELVSGRLRAGLDVFDTEPLPPGSSFYGLPNVVITPHVAGGTVEARFHQGDVVVGEIERFVAGEPLAHEITLDTYDVLA</sequence>
<evidence type="ECO:0000256" key="1">
    <source>
        <dbReference type="ARBA" id="ARBA00023002"/>
    </source>
</evidence>
<dbReference type="InterPro" id="IPR006140">
    <property type="entry name" value="D-isomer_DH_NAD-bd"/>
</dbReference>
<dbReference type="GO" id="GO:0005829">
    <property type="term" value="C:cytosol"/>
    <property type="evidence" value="ECO:0007669"/>
    <property type="project" value="TreeGrafter"/>
</dbReference>
<dbReference type="RefSeq" id="WP_131893920.1">
    <property type="nucleotide sequence ID" value="NZ_SMKZ01000011.1"/>
</dbReference>
<dbReference type="GO" id="GO:0016618">
    <property type="term" value="F:hydroxypyruvate reductase [NAD(P)H] activity"/>
    <property type="evidence" value="ECO:0007669"/>
    <property type="project" value="TreeGrafter"/>
</dbReference>
<dbReference type="Pfam" id="PF02826">
    <property type="entry name" value="2-Hacid_dh_C"/>
    <property type="match status" value="1"/>
</dbReference>
<dbReference type="CDD" id="cd12167">
    <property type="entry name" value="2-Hacid_dh_8"/>
    <property type="match status" value="1"/>
</dbReference>
<dbReference type="GO" id="GO:0030267">
    <property type="term" value="F:glyoxylate reductase (NADPH) activity"/>
    <property type="evidence" value="ECO:0007669"/>
    <property type="project" value="TreeGrafter"/>
</dbReference>
<keyword evidence="2" id="KW-0520">NAD</keyword>
<name>A0A4R5DDP9_9ACTN</name>
<evidence type="ECO:0000313" key="5">
    <source>
        <dbReference type="Proteomes" id="UP000294739"/>
    </source>
</evidence>
<dbReference type="AlphaFoldDB" id="A0A4R5DDP9"/>
<dbReference type="EMBL" id="SMKZ01000011">
    <property type="protein sequence ID" value="TDE11187.1"/>
    <property type="molecule type" value="Genomic_DNA"/>
</dbReference>